<dbReference type="Proteomes" id="UP000183287">
    <property type="component" value="Unassembled WGS sequence"/>
</dbReference>
<sequence>MKNAQQAIENFFNEKIQEEISKGYEEILKPIKDKKQNHDHREVLEKWTAEEDAIESNQWTRKKLEQWMVVCGSDRELSQLIEESLNLYQEASDSNQLKEKLSEKIKSLKKKINQSQLSEQNKNFSEKIDKEKLQPDKHNKNRRLLKKLSEIDTEIANAMKSAEKAAQEKFQRNKWINDAAQKATEISIGMTHIAKLTHSSTRASNIDSTVLGENSSKTLLVTVNCAKEIKKDFSYSTAAYSPIAEFLHSTGKEICTNSTLLKPYAEDDKQLKKWQEQFNYAFNEKNKSSHVLAKQVYFPVETTNYHLLTPLVSSSLAQLIYERIWKTRQKDMPGREARNNSVFSQETDTLFNKTAILKVTQSQHQNVSNLNGSGNGKRTGQLILLPAISPQWQTQTKLPIHLKTVFNKQLAAQAREPLTELKNLLLAINAHRLSVNFQRKQIIRELIAAIADIVFDHAVQIQGLKQFAGWSQESKLPTHQQYWLDPLRTDEEFQNAKLTLDWSPDVVIDFSKWINRNIKHKQLTLGAAHEKQWQKLFAPLLREFNALSEADLAINTEKVEA</sequence>
<gene>
    <name evidence="2" type="ORF">SAMN05421863_101614</name>
</gene>
<dbReference type="NCBIfam" id="TIGR02564">
    <property type="entry name" value="cas_Csy1"/>
    <property type="match status" value="1"/>
</dbReference>
<feature type="coiled-coil region" evidence="1">
    <location>
        <begin position="91"/>
        <end position="168"/>
    </location>
</feature>
<proteinExistence type="predicted"/>
<evidence type="ECO:0000313" key="3">
    <source>
        <dbReference type="Proteomes" id="UP000183287"/>
    </source>
</evidence>
<dbReference type="InterPro" id="IPR013397">
    <property type="entry name" value="CRISPR-assoc_prot_Csy1"/>
</dbReference>
<evidence type="ECO:0000256" key="1">
    <source>
        <dbReference type="SAM" id="Coils"/>
    </source>
</evidence>
<dbReference type="Pfam" id="PF09611">
    <property type="entry name" value="Cas_Csy1"/>
    <property type="match status" value="1"/>
</dbReference>
<dbReference type="EMBL" id="FOUB01000016">
    <property type="protein sequence ID" value="SFM17946.1"/>
    <property type="molecule type" value="Genomic_DNA"/>
</dbReference>
<reference evidence="3" key="1">
    <citation type="submission" date="2016-10" db="EMBL/GenBank/DDBJ databases">
        <authorList>
            <person name="Varghese N."/>
            <person name="Submissions S."/>
        </authorList>
    </citation>
    <scope>NUCLEOTIDE SEQUENCE [LARGE SCALE GENOMIC DNA]</scope>
    <source>
        <strain evidence="3">Nm44</strain>
    </source>
</reference>
<dbReference type="OrthoDB" id="9815616at2"/>
<keyword evidence="1" id="KW-0175">Coiled coil</keyword>
<organism evidence="2 3">
    <name type="scientific">Nitrosomonas communis</name>
    <dbReference type="NCBI Taxonomy" id="44574"/>
    <lineage>
        <taxon>Bacteria</taxon>
        <taxon>Pseudomonadati</taxon>
        <taxon>Pseudomonadota</taxon>
        <taxon>Betaproteobacteria</taxon>
        <taxon>Nitrosomonadales</taxon>
        <taxon>Nitrosomonadaceae</taxon>
        <taxon>Nitrosomonas</taxon>
    </lineage>
</organism>
<dbReference type="RefSeq" id="WP_074905107.1">
    <property type="nucleotide sequence ID" value="NZ_FOUB01000016.1"/>
</dbReference>
<evidence type="ECO:0000313" key="2">
    <source>
        <dbReference type="EMBL" id="SFM17946.1"/>
    </source>
</evidence>
<accession>A0A1I4NR94</accession>
<keyword evidence="3" id="KW-1185">Reference proteome</keyword>
<dbReference type="AlphaFoldDB" id="A0A1I4NR94"/>
<name>A0A1I4NR94_9PROT</name>
<protein>
    <submittedName>
        <fullName evidence="2">CRISPR-associated protein Csy1</fullName>
    </submittedName>
</protein>